<name>A0A8C4IPZ8_DICLA</name>
<feature type="region of interest" description="Disordered" evidence="4">
    <location>
        <begin position="82"/>
        <end position="113"/>
    </location>
</feature>
<evidence type="ECO:0000256" key="4">
    <source>
        <dbReference type="SAM" id="MobiDB-lite"/>
    </source>
</evidence>
<sequence length="267" mass="30121">MKIAVIFLLLLLVCSGSTDQNQTEAEKEILAQQITYLQSLPQDINAVLRKMTATLAEQRVEIQFLQKESQEHAAKLKEVEQQKSELEKQETELKKQETTLKRQETELKRQESELKKQESEVVKLKQLLKVGQVAFSASLLAKGHGHVGPFPTLTTLIFKHVTTNIGKAYNPHTGIFTAPVRGAYHFEWYIIAHGDAKHPTAAVLVKNSENTFLAWERQKSDSGSAAMGVTLLLEVGDVVFLRLWTNSRVFDNTNHHTTFSGHLLFTM</sequence>
<reference evidence="7" key="1">
    <citation type="submission" date="2025-08" db="UniProtKB">
        <authorList>
            <consortium name="Ensembl"/>
        </authorList>
    </citation>
    <scope>IDENTIFICATION</scope>
</reference>
<dbReference type="InterPro" id="IPR050822">
    <property type="entry name" value="Cerebellin_Synaptic_Org"/>
</dbReference>
<dbReference type="SUPFAM" id="SSF49842">
    <property type="entry name" value="TNF-like"/>
    <property type="match status" value="1"/>
</dbReference>
<dbReference type="GO" id="GO:0005576">
    <property type="term" value="C:extracellular region"/>
    <property type="evidence" value="ECO:0007669"/>
    <property type="project" value="UniProtKB-SubCell"/>
</dbReference>
<keyword evidence="8" id="KW-1185">Reference proteome</keyword>
<keyword evidence="3 5" id="KW-0732">Signal</keyword>
<reference evidence="7" key="2">
    <citation type="submission" date="2025-09" db="UniProtKB">
        <authorList>
            <consortium name="Ensembl"/>
        </authorList>
    </citation>
    <scope>IDENTIFICATION</scope>
</reference>
<dbReference type="Gene3D" id="2.60.120.40">
    <property type="match status" value="1"/>
</dbReference>
<protein>
    <recommendedName>
        <fullName evidence="6">C1q domain-containing protein</fullName>
    </recommendedName>
</protein>
<dbReference type="Ensembl" id="ENSDLAT00005064810.2">
    <property type="protein sequence ID" value="ENSDLAP00005061209.2"/>
    <property type="gene ID" value="ENSDLAG00005025650.2"/>
</dbReference>
<dbReference type="RefSeq" id="XP_051233621.1">
    <property type="nucleotide sequence ID" value="XM_051377661.1"/>
</dbReference>
<dbReference type="PRINTS" id="PR00007">
    <property type="entry name" value="COMPLEMNTC1Q"/>
</dbReference>
<evidence type="ECO:0000256" key="3">
    <source>
        <dbReference type="ARBA" id="ARBA00022729"/>
    </source>
</evidence>
<dbReference type="SMART" id="SM00110">
    <property type="entry name" value="C1Q"/>
    <property type="match status" value="1"/>
</dbReference>
<feature type="signal peptide" evidence="5">
    <location>
        <begin position="1"/>
        <end position="16"/>
    </location>
</feature>
<dbReference type="Proteomes" id="UP000694389">
    <property type="component" value="Unassembled WGS sequence"/>
</dbReference>
<dbReference type="PANTHER" id="PTHR22923">
    <property type="entry name" value="CEREBELLIN-RELATED"/>
    <property type="match status" value="1"/>
</dbReference>
<evidence type="ECO:0000256" key="1">
    <source>
        <dbReference type="ARBA" id="ARBA00004613"/>
    </source>
</evidence>
<comment type="subcellular location">
    <subcellularLocation>
        <location evidence="1">Secreted</location>
    </subcellularLocation>
</comment>
<organism evidence="7 8">
    <name type="scientific">Dicentrarchus labrax</name>
    <name type="common">European seabass</name>
    <name type="synonym">Morone labrax</name>
    <dbReference type="NCBI Taxonomy" id="13489"/>
    <lineage>
        <taxon>Eukaryota</taxon>
        <taxon>Metazoa</taxon>
        <taxon>Chordata</taxon>
        <taxon>Craniata</taxon>
        <taxon>Vertebrata</taxon>
        <taxon>Euteleostomi</taxon>
        <taxon>Actinopterygii</taxon>
        <taxon>Neopterygii</taxon>
        <taxon>Teleostei</taxon>
        <taxon>Neoteleostei</taxon>
        <taxon>Acanthomorphata</taxon>
        <taxon>Eupercaria</taxon>
        <taxon>Moronidae</taxon>
        <taxon>Dicentrarchus</taxon>
    </lineage>
</organism>
<gene>
    <name evidence="7" type="primary">LOC127350758</name>
</gene>
<dbReference type="OMA" id="WAHARIF"/>
<accession>A0A8C4IPZ8</accession>
<proteinExistence type="predicted"/>
<dbReference type="PROSITE" id="PS50871">
    <property type="entry name" value="C1Q"/>
    <property type="match status" value="1"/>
</dbReference>
<evidence type="ECO:0000256" key="5">
    <source>
        <dbReference type="SAM" id="SignalP"/>
    </source>
</evidence>
<dbReference type="GeneTree" id="ENSGT00950000183116"/>
<feature type="domain" description="C1q" evidence="6">
    <location>
        <begin position="128"/>
        <end position="267"/>
    </location>
</feature>
<dbReference type="Pfam" id="PF00386">
    <property type="entry name" value="C1q"/>
    <property type="match status" value="1"/>
</dbReference>
<evidence type="ECO:0000313" key="8">
    <source>
        <dbReference type="Proteomes" id="UP000694389"/>
    </source>
</evidence>
<dbReference type="InterPro" id="IPR001073">
    <property type="entry name" value="C1q_dom"/>
</dbReference>
<dbReference type="InterPro" id="IPR008983">
    <property type="entry name" value="Tumour_necrosis_fac-like_dom"/>
</dbReference>
<evidence type="ECO:0000313" key="7">
    <source>
        <dbReference type="Ensembl" id="ENSDLAP00005061209.2"/>
    </source>
</evidence>
<dbReference type="OrthoDB" id="10070467at2759"/>
<dbReference type="PANTHER" id="PTHR22923:SF102">
    <property type="entry name" value="CEREBELLIN 13-RELATED"/>
    <property type="match status" value="1"/>
</dbReference>
<keyword evidence="2" id="KW-0964">Secreted</keyword>
<dbReference type="AlphaFoldDB" id="A0A8C4IPZ8"/>
<evidence type="ECO:0000259" key="6">
    <source>
        <dbReference type="PROSITE" id="PS50871"/>
    </source>
</evidence>
<dbReference type="GeneID" id="127350758"/>
<feature type="chain" id="PRO_5035883060" description="C1q domain-containing protein" evidence="5">
    <location>
        <begin position="17"/>
        <end position="267"/>
    </location>
</feature>
<evidence type="ECO:0000256" key="2">
    <source>
        <dbReference type="ARBA" id="ARBA00022525"/>
    </source>
</evidence>